<dbReference type="CDD" id="cd17753">
    <property type="entry name" value="MCM2"/>
    <property type="match status" value="1"/>
</dbReference>
<dbReference type="EC" id="3.6.4.12" evidence="3"/>
<evidence type="ECO:0000256" key="11">
    <source>
        <dbReference type="ARBA" id="ARBA00022833"/>
    </source>
</evidence>
<dbReference type="PANTHER" id="PTHR11630:SF44">
    <property type="entry name" value="DNA REPLICATION LICENSING FACTOR MCM2"/>
    <property type="match status" value="1"/>
</dbReference>
<keyword evidence="10" id="KW-0347">Helicase</keyword>
<dbReference type="Pfam" id="PF23669">
    <property type="entry name" value="WHD_MCM2"/>
    <property type="match status" value="1"/>
</dbReference>
<proteinExistence type="inferred from homology"/>
<evidence type="ECO:0000256" key="9">
    <source>
        <dbReference type="ARBA" id="ARBA00022801"/>
    </source>
</evidence>
<dbReference type="SUPFAM" id="SSF52540">
    <property type="entry name" value="P-loop containing nucleoside triphosphate hydrolases"/>
    <property type="match status" value="1"/>
</dbReference>
<dbReference type="InterPro" id="IPR001208">
    <property type="entry name" value="MCM_dom"/>
</dbReference>
<dbReference type="Pfam" id="PF17207">
    <property type="entry name" value="MCM_OB"/>
    <property type="match status" value="1"/>
</dbReference>
<evidence type="ECO:0000256" key="14">
    <source>
        <dbReference type="ARBA" id="ARBA00023242"/>
    </source>
</evidence>
<keyword evidence="6" id="KW-0479">Metal-binding</keyword>
<dbReference type="AlphaFoldDB" id="A0A1I8JCC6"/>
<dbReference type="GO" id="GO:0005524">
    <property type="term" value="F:ATP binding"/>
    <property type="evidence" value="ECO:0007669"/>
    <property type="project" value="UniProtKB-KW"/>
</dbReference>
<keyword evidence="9" id="KW-0378">Hydrolase</keyword>
<dbReference type="WBParaSite" id="maker-uti_cns_0046681-snap-gene-0.10-mRNA-1">
    <property type="protein sequence ID" value="maker-uti_cns_0046681-snap-gene-0.10-mRNA-1"/>
    <property type="gene ID" value="maker-uti_cns_0046681-snap-gene-0.10"/>
</dbReference>
<dbReference type="PRINTS" id="PR01658">
    <property type="entry name" value="MCMPROTEIN2"/>
</dbReference>
<reference evidence="19" key="1">
    <citation type="submission" date="2016-11" db="UniProtKB">
        <authorList>
            <consortium name="WormBaseParasite"/>
        </authorList>
    </citation>
    <scope>IDENTIFICATION</scope>
</reference>
<dbReference type="InterPro" id="IPR018525">
    <property type="entry name" value="MCM_CS"/>
</dbReference>
<keyword evidence="11" id="KW-0862">Zinc</keyword>
<dbReference type="GO" id="GO:1902975">
    <property type="term" value="P:mitotic DNA replication initiation"/>
    <property type="evidence" value="ECO:0007669"/>
    <property type="project" value="TreeGrafter"/>
</dbReference>
<keyword evidence="5" id="KW-0235">DNA replication</keyword>
<evidence type="ECO:0000256" key="3">
    <source>
        <dbReference type="ARBA" id="ARBA00012551"/>
    </source>
</evidence>
<dbReference type="FunFam" id="3.40.50.300:FF:000138">
    <property type="entry name" value="DNA helicase"/>
    <property type="match status" value="1"/>
</dbReference>
<dbReference type="InterPro" id="IPR031327">
    <property type="entry name" value="MCM"/>
</dbReference>
<dbReference type="PRINTS" id="PR01657">
    <property type="entry name" value="MCMFAMILY"/>
</dbReference>
<dbReference type="InterPro" id="IPR041562">
    <property type="entry name" value="MCM_lid"/>
</dbReference>
<evidence type="ECO:0000256" key="4">
    <source>
        <dbReference type="ARBA" id="ARBA00018925"/>
    </source>
</evidence>
<dbReference type="Gene3D" id="3.40.50.300">
    <property type="entry name" value="P-loop containing nucleotide triphosphate hydrolases"/>
    <property type="match status" value="1"/>
</dbReference>
<dbReference type="GO" id="GO:0000727">
    <property type="term" value="P:double-strand break repair via break-induced replication"/>
    <property type="evidence" value="ECO:0007669"/>
    <property type="project" value="TreeGrafter"/>
</dbReference>
<dbReference type="InterPro" id="IPR008045">
    <property type="entry name" value="MCM2"/>
</dbReference>
<evidence type="ECO:0000259" key="17">
    <source>
        <dbReference type="PROSITE" id="PS50051"/>
    </source>
</evidence>
<dbReference type="InterPro" id="IPR033762">
    <property type="entry name" value="MCM_OB"/>
</dbReference>
<keyword evidence="12" id="KW-0067">ATP-binding</keyword>
<organism evidence="18 19">
    <name type="scientific">Macrostomum lignano</name>
    <dbReference type="NCBI Taxonomy" id="282301"/>
    <lineage>
        <taxon>Eukaryota</taxon>
        <taxon>Metazoa</taxon>
        <taxon>Spiralia</taxon>
        <taxon>Lophotrochozoa</taxon>
        <taxon>Platyhelminthes</taxon>
        <taxon>Rhabditophora</taxon>
        <taxon>Macrostomorpha</taxon>
        <taxon>Macrostomida</taxon>
        <taxon>Macrostomidae</taxon>
        <taxon>Macrostomum</taxon>
    </lineage>
</organism>
<feature type="compositionally biased region" description="Basic and acidic residues" evidence="16">
    <location>
        <begin position="112"/>
        <end position="152"/>
    </location>
</feature>
<dbReference type="Pfam" id="PF00493">
    <property type="entry name" value="MCM"/>
    <property type="match status" value="1"/>
</dbReference>
<evidence type="ECO:0000256" key="5">
    <source>
        <dbReference type="ARBA" id="ARBA00022705"/>
    </source>
</evidence>
<dbReference type="PROSITE" id="PS00847">
    <property type="entry name" value="MCM_1"/>
    <property type="match status" value="1"/>
</dbReference>
<dbReference type="InterPro" id="IPR027925">
    <property type="entry name" value="MCM_N"/>
</dbReference>
<keyword evidence="7" id="KW-0547">Nucleotide-binding</keyword>
<dbReference type="GO" id="GO:0016787">
    <property type="term" value="F:hydrolase activity"/>
    <property type="evidence" value="ECO:0007669"/>
    <property type="project" value="UniProtKB-KW"/>
</dbReference>
<sequence>PPYNCSVVFVRPNVSIEMIKYGYALEPSILMVSMADDDSSLAPFEDDAAANAGGGIGSDDEDANLAAPEVRGGVGEDGEEDNGEELFGDDMMNDYRPIPELDRYLPEGIDDSESHDPMTAEERLAAERSLRRRDREAEEGASRPPDMRRRLFDFSASELGAYDEDGDEDESESGAAAAARRRRRRLAERAAQGEEAAAAAAAAAFLMDDEGEGMDALENLENTRGMSIAEWVKQPQARHEVKNRFMNFLRSTTDSAGQNVYQQRIIAMCQANKASLVVDYVDLAAREHVLAYFLPEAPIEMLQILDEAAMAVVRGAVANYDRIQPIIRVRVSGLPLLEQLRQLRHSHLNQLVRTRGVVTSCSSVLPQLSLAKYNCTKCGSVIGPFLQSQAAGATENRPVSCPECQTGGPFELNSEQTVYKNYQRVSLQESPGSVPPGRLPRAKDVILLEDLVDSCKPGDEVELTAIYTHSYESSLNSAHGFPVFSTVLHANHVLKKEDKMAAEALTEEDIRTINRLAKDGRIGDRIVNSIAPSIYGHEDIKRAIALCLFGGEAKNPGGKHRLRGDINLLVCGDPGTAKSQFLKYCEGIAPRCVYATGQGASSVGLTAYVHKHPVTKEWCLEGGALVLADKGVCLIDEFDKMSDSDRTSIHEAMEQQSISISKAGIVTSLQARCTVIAAANPIGGRYDPSMTFAENVDLTEPILSRFDVLCVVRDQVDPVQDEKLARFVVGSHMRHHPCLSEAERQQLADSLAADRNSSIADSSLEPLPQDLLKKVHHLNQMDQEKVSKVYVHLRKESMATGSIPITVRHIESVIRLAEAHAKMHLRKYVDDSDVNMAVRVMLESFISTQKHSVMKTMERSFRRYLVYQRDSGDLLVFLLRQLIHKHAAYSRTSRRARPGQRAAGAAADSDDDATPDDDDAEGPLTVRIAEKELADLARPLGITDLDGFFRSEIMTANRFRYDADRREIVCQTVTLRGIERIDWSLVRAILLTALNS</sequence>
<feature type="compositionally biased region" description="Acidic residues" evidence="16">
    <location>
        <begin position="76"/>
        <end position="92"/>
    </location>
</feature>
<feature type="region of interest" description="Disordered" evidence="16">
    <location>
        <begin position="46"/>
        <end position="180"/>
    </location>
</feature>
<dbReference type="PROSITE" id="PS50051">
    <property type="entry name" value="MCM_2"/>
    <property type="match status" value="1"/>
</dbReference>
<comment type="similarity">
    <text evidence="2">Belongs to the MCM family.</text>
</comment>
<feature type="domain" description="MCM C-terminal AAA(+) ATPase" evidence="17">
    <location>
        <begin position="522"/>
        <end position="728"/>
    </location>
</feature>
<dbReference type="GO" id="GO:0008270">
    <property type="term" value="F:zinc ion binding"/>
    <property type="evidence" value="ECO:0007669"/>
    <property type="project" value="UniProtKB-KW"/>
</dbReference>
<dbReference type="Gene3D" id="2.20.28.10">
    <property type="match status" value="1"/>
</dbReference>
<dbReference type="InterPro" id="IPR027417">
    <property type="entry name" value="P-loop_NTPase"/>
</dbReference>
<dbReference type="Proteomes" id="UP000095280">
    <property type="component" value="Unplaced"/>
</dbReference>
<keyword evidence="14" id="KW-0539">Nucleus</keyword>
<keyword evidence="15" id="KW-0131">Cell cycle</keyword>
<evidence type="ECO:0000313" key="18">
    <source>
        <dbReference type="Proteomes" id="UP000095280"/>
    </source>
</evidence>
<evidence type="ECO:0000256" key="15">
    <source>
        <dbReference type="ARBA" id="ARBA00023306"/>
    </source>
</evidence>
<dbReference type="Gene3D" id="2.40.50.140">
    <property type="entry name" value="Nucleic acid-binding proteins"/>
    <property type="match status" value="1"/>
</dbReference>
<keyword evidence="18" id="KW-1185">Reference proteome</keyword>
<evidence type="ECO:0000256" key="1">
    <source>
        <dbReference type="ARBA" id="ARBA00004123"/>
    </source>
</evidence>
<evidence type="ECO:0000256" key="16">
    <source>
        <dbReference type="SAM" id="MobiDB-lite"/>
    </source>
</evidence>
<evidence type="ECO:0000256" key="8">
    <source>
        <dbReference type="ARBA" id="ARBA00022771"/>
    </source>
</evidence>
<evidence type="ECO:0000256" key="6">
    <source>
        <dbReference type="ARBA" id="ARBA00022723"/>
    </source>
</evidence>
<evidence type="ECO:0000256" key="2">
    <source>
        <dbReference type="ARBA" id="ARBA00008010"/>
    </source>
</evidence>
<dbReference type="Pfam" id="PF12619">
    <property type="entry name" value="MCM2_N"/>
    <property type="match status" value="1"/>
</dbReference>
<protein>
    <recommendedName>
        <fullName evidence="4">DNA replication licensing factor MCM2</fullName>
        <ecNumber evidence="3">3.6.4.12</ecNumber>
    </recommendedName>
</protein>
<feature type="compositionally biased region" description="Acidic residues" evidence="16">
    <location>
        <begin position="908"/>
        <end position="921"/>
    </location>
</feature>
<name>A0A1I8JCC6_9PLAT</name>
<dbReference type="InterPro" id="IPR012340">
    <property type="entry name" value="NA-bd_OB-fold"/>
</dbReference>
<evidence type="ECO:0000256" key="12">
    <source>
        <dbReference type="ARBA" id="ARBA00022840"/>
    </source>
</evidence>
<feature type="compositionally biased region" description="Acidic residues" evidence="16">
    <location>
        <begin position="161"/>
        <end position="172"/>
    </location>
</feature>
<dbReference type="GO" id="GO:0043138">
    <property type="term" value="F:3'-5' DNA helicase activity"/>
    <property type="evidence" value="ECO:0007669"/>
    <property type="project" value="TreeGrafter"/>
</dbReference>
<dbReference type="InterPro" id="IPR059098">
    <property type="entry name" value="WHD_MCM2"/>
</dbReference>
<keyword evidence="13" id="KW-0238">DNA-binding</keyword>
<dbReference type="PANTHER" id="PTHR11630">
    <property type="entry name" value="DNA REPLICATION LICENSING FACTOR MCM FAMILY MEMBER"/>
    <property type="match status" value="1"/>
</dbReference>
<dbReference type="GO" id="GO:0042555">
    <property type="term" value="C:MCM complex"/>
    <property type="evidence" value="ECO:0007669"/>
    <property type="project" value="InterPro"/>
</dbReference>
<dbReference type="SUPFAM" id="SSF50249">
    <property type="entry name" value="Nucleic acid-binding proteins"/>
    <property type="match status" value="1"/>
</dbReference>
<dbReference type="Gene3D" id="3.30.1640.10">
    <property type="entry name" value="mini-chromosome maintenance (MCM) complex, chain A, domain 1"/>
    <property type="match status" value="1"/>
</dbReference>
<evidence type="ECO:0000313" key="19">
    <source>
        <dbReference type="WBParaSite" id="maker-uti_cns_0046681-snap-gene-0.10-mRNA-1"/>
    </source>
</evidence>
<dbReference type="GO" id="GO:0017116">
    <property type="term" value="F:single-stranded DNA helicase activity"/>
    <property type="evidence" value="ECO:0007669"/>
    <property type="project" value="TreeGrafter"/>
</dbReference>
<evidence type="ECO:0000256" key="10">
    <source>
        <dbReference type="ARBA" id="ARBA00022806"/>
    </source>
</evidence>
<evidence type="ECO:0000256" key="13">
    <source>
        <dbReference type="ARBA" id="ARBA00023125"/>
    </source>
</evidence>
<comment type="subcellular location">
    <subcellularLocation>
        <location evidence="1">Nucleus</location>
    </subcellularLocation>
</comment>
<dbReference type="GO" id="GO:0003697">
    <property type="term" value="F:single-stranded DNA binding"/>
    <property type="evidence" value="ECO:0007669"/>
    <property type="project" value="TreeGrafter"/>
</dbReference>
<keyword evidence="8" id="KW-0863">Zinc-finger</keyword>
<dbReference type="Pfam" id="PF14551">
    <property type="entry name" value="MCM_N"/>
    <property type="match status" value="1"/>
</dbReference>
<dbReference type="GO" id="GO:0005634">
    <property type="term" value="C:nucleus"/>
    <property type="evidence" value="ECO:0007669"/>
    <property type="project" value="UniProtKB-SubCell"/>
</dbReference>
<dbReference type="SMART" id="SM00350">
    <property type="entry name" value="MCM"/>
    <property type="match status" value="1"/>
</dbReference>
<evidence type="ECO:0000256" key="7">
    <source>
        <dbReference type="ARBA" id="ARBA00022741"/>
    </source>
</evidence>
<feature type="region of interest" description="Disordered" evidence="16">
    <location>
        <begin position="893"/>
        <end position="922"/>
    </location>
</feature>
<accession>A0A1I8JCC6</accession>
<dbReference type="Pfam" id="PF17855">
    <property type="entry name" value="MCM_lid"/>
    <property type="match status" value="1"/>
</dbReference>